<accession>A0A8B7C7K3</accession>
<evidence type="ECO:0000313" key="2">
    <source>
        <dbReference type="Proteomes" id="UP000228380"/>
    </source>
</evidence>
<evidence type="ECO:0000313" key="3">
    <source>
        <dbReference type="RefSeq" id="XP_008793456.1"/>
    </source>
</evidence>
<protein>
    <submittedName>
        <fullName evidence="3">Uncharacterized protein LOC103709741</fullName>
    </submittedName>
</protein>
<sequence length="99" mass="10856">MENTKAILALSSPSESLAPEAESQISSLLCDVSQQLQIAIQNMLKMTSEIDETSAEIMEEIEKSKESAGVKNKILEEEKERFQKAAIAVLEMLNGSNVN</sequence>
<dbReference type="OrthoDB" id="778453at2759"/>
<reference evidence="2" key="1">
    <citation type="journal article" date="2019" name="Nat. Commun.">
        <title>Genome-wide association mapping of date palm fruit traits.</title>
        <authorList>
            <person name="Hazzouri K.M."/>
            <person name="Gros-Balthazard M."/>
            <person name="Flowers J.M."/>
            <person name="Copetti D."/>
            <person name="Lemansour A."/>
            <person name="Lebrun M."/>
            <person name="Masmoudi K."/>
            <person name="Ferrand S."/>
            <person name="Dhar M.I."/>
            <person name="Fresquez Z.A."/>
            <person name="Rosas U."/>
            <person name="Zhang J."/>
            <person name="Talag J."/>
            <person name="Lee S."/>
            <person name="Kudrna D."/>
            <person name="Powell R.F."/>
            <person name="Leitch I.J."/>
            <person name="Krueger R.R."/>
            <person name="Wing R.A."/>
            <person name="Amiri K.M.A."/>
            <person name="Purugganan M.D."/>
        </authorList>
    </citation>
    <scope>NUCLEOTIDE SEQUENCE [LARGE SCALE GENOMIC DNA]</scope>
    <source>
        <strain evidence="2">cv. Khalas</strain>
    </source>
</reference>
<dbReference type="GeneID" id="103709741"/>
<evidence type="ECO:0000256" key="1">
    <source>
        <dbReference type="SAM" id="Coils"/>
    </source>
</evidence>
<dbReference type="AlphaFoldDB" id="A0A8B7C7K3"/>
<dbReference type="KEGG" id="pda:103709741"/>
<keyword evidence="1" id="KW-0175">Coiled coil</keyword>
<dbReference type="PANTHER" id="PTHR36800">
    <property type="entry name" value="POLYAMINE-MODULATED FACTOR 1-BINDING PROTEIN"/>
    <property type="match status" value="1"/>
</dbReference>
<dbReference type="Proteomes" id="UP000228380">
    <property type="component" value="Chromosome 8"/>
</dbReference>
<dbReference type="PANTHER" id="PTHR36800:SF1">
    <property type="entry name" value="POLYAMINE-MODULATED FACTOR 1-BINDING PROTEIN"/>
    <property type="match status" value="1"/>
</dbReference>
<feature type="coiled-coil region" evidence="1">
    <location>
        <begin position="58"/>
        <end position="85"/>
    </location>
</feature>
<keyword evidence="2" id="KW-1185">Reference proteome</keyword>
<proteinExistence type="predicted"/>
<gene>
    <name evidence="3" type="primary">LOC103709741</name>
</gene>
<name>A0A8B7C7K3_PHODC</name>
<reference evidence="3" key="2">
    <citation type="submission" date="2025-08" db="UniProtKB">
        <authorList>
            <consortium name="RefSeq"/>
        </authorList>
    </citation>
    <scope>IDENTIFICATION</scope>
    <source>
        <tissue evidence="3">Young leaves</tissue>
    </source>
</reference>
<dbReference type="RefSeq" id="XP_008793456.1">
    <property type="nucleotide sequence ID" value="XM_008795234.3"/>
</dbReference>
<organism evidence="2 3">
    <name type="scientific">Phoenix dactylifera</name>
    <name type="common">Date palm</name>
    <dbReference type="NCBI Taxonomy" id="42345"/>
    <lineage>
        <taxon>Eukaryota</taxon>
        <taxon>Viridiplantae</taxon>
        <taxon>Streptophyta</taxon>
        <taxon>Embryophyta</taxon>
        <taxon>Tracheophyta</taxon>
        <taxon>Spermatophyta</taxon>
        <taxon>Magnoliopsida</taxon>
        <taxon>Liliopsida</taxon>
        <taxon>Arecaceae</taxon>
        <taxon>Coryphoideae</taxon>
        <taxon>Phoeniceae</taxon>
        <taxon>Phoenix</taxon>
    </lineage>
</organism>